<dbReference type="CTD" id="730"/>
<comment type="function">
    <text evidence="21">Component of the membrane attack complex (MAC), a multiprotein complex activated by the complement cascade, which inserts into a target cell membrane and forms a pore, leading to target cell membrane rupture and cell lysis. The MAC is initiated by proteolytic cleavage of C5 into complement C5b in response to the classical, alternative, lectin and GZMK complement pathways. The complement pathways consist in a cascade of proteins that leads to phagocytosis and breakdown of pathogens and signaling that strengthens the adaptive immune system. C7 serves as a membrane anchor. During MAC assembly, associates with C5b and C6 to form the C5b-7 complex, a key lipophilic precursor of the MAC complex, which associates with the outer leaflet and reduces the energy for membrane bending.</text>
</comment>
<comment type="subcellular location">
    <subcellularLocation>
        <location evidence="2">Secreted</location>
    </subcellularLocation>
    <subcellularLocation>
        <location evidence="1">Target cell membrane</location>
    </subcellularLocation>
</comment>
<dbReference type="InterPro" id="IPR036055">
    <property type="entry name" value="LDL_receptor-like_sf"/>
</dbReference>
<dbReference type="InterPro" id="IPR007527">
    <property type="entry name" value="Znf_SWIM"/>
</dbReference>
<organism evidence="29 30">
    <name type="scientific">Ornithorhynchus anatinus</name>
    <name type="common">Duckbill platypus</name>
    <dbReference type="NCBI Taxonomy" id="9258"/>
    <lineage>
        <taxon>Eukaryota</taxon>
        <taxon>Metazoa</taxon>
        <taxon>Chordata</taxon>
        <taxon>Craniata</taxon>
        <taxon>Vertebrata</taxon>
        <taxon>Euteleostomi</taxon>
        <taxon>Mammalia</taxon>
        <taxon>Monotremata</taxon>
        <taxon>Ornithorhynchidae</taxon>
        <taxon>Ornithorhynchus</taxon>
    </lineage>
</organism>
<dbReference type="SUPFAM" id="SSF82895">
    <property type="entry name" value="TSP-1 type 1 repeat"/>
    <property type="match status" value="2"/>
</dbReference>
<comment type="similarity">
    <text evidence="3">Belongs to the complement C6/C7/C8/C9 family.</text>
</comment>
<dbReference type="Gene3D" id="2.10.70.10">
    <property type="entry name" value="Complement Module, domain 1"/>
    <property type="match status" value="2"/>
</dbReference>
<evidence type="ECO:0000256" key="11">
    <source>
        <dbReference type="ARBA" id="ARBA00022852"/>
    </source>
</evidence>
<accession>A0A6I8MYI2</accession>
<dbReference type="Pfam" id="PF21330">
    <property type="entry name" value="Kazal_C7"/>
    <property type="match status" value="1"/>
</dbReference>
<dbReference type="SMART" id="SM00032">
    <property type="entry name" value="CCP"/>
    <property type="match status" value="2"/>
</dbReference>
<evidence type="ECO:0000256" key="4">
    <source>
        <dbReference type="ARBA" id="ARBA00022525"/>
    </source>
</evidence>
<keyword evidence="9" id="KW-0732">Signal</keyword>
<dbReference type="GO" id="GO:0006958">
    <property type="term" value="P:complement activation, classical pathway"/>
    <property type="evidence" value="ECO:0007669"/>
    <property type="project" value="UniProtKB-KW"/>
</dbReference>
<dbReference type="InterPro" id="IPR048827">
    <property type="entry name" value="C7_FIM2_N"/>
</dbReference>
<keyword evidence="25" id="KW-0863">Zinc-finger</keyword>
<dbReference type="InterPro" id="IPR048825">
    <property type="entry name" value="C7_KAZAL"/>
</dbReference>
<comment type="subunit">
    <text evidence="22">Monomer or dimer; as a C5b-7 complex it can also form multimeric rosettes. Component of the membrane attack complex (MAC), composed of complement C5b, C6, C7, C8A, C8B, C8G and multiple copies of the pore-forming subunit C9.</text>
</comment>
<dbReference type="Gene3D" id="2.20.100.10">
    <property type="entry name" value="Thrombospondin type-1 (TSP1) repeat"/>
    <property type="match status" value="2"/>
</dbReference>
<evidence type="ECO:0000256" key="22">
    <source>
        <dbReference type="ARBA" id="ARBA00093478"/>
    </source>
</evidence>
<keyword evidence="25" id="KW-0862">Zinc</keyword>
<dbReference type="AlphaFoldDB" id="A0A6I8MYI2"/>
<keyword evidence="4" id="KW-0964">Secreted</keyword>
<dbReference type="GO" id="GO:0160257">
    <property type="term" value="P:complement activation, GZMK pathway"/>
    <property type="evidence" value="ECO:0007669"/>
    <property type="project" value="Ensembl"/>
</dbReference>
<evidence type="ECO:0000256" key="16">
    <source>
        <dbReference type="ARBA" id="ARBA00023157"/>
    </source>
</evidence>
<evidence type="ECO:0000313" key="30">
    <source>
        <dbReference type="Proteomes" id="UP000002279"/>
    </source>
</evidence>
<dbReference type="InterPro" id="IPR001862">
    <property type="entry name" value="MAC_perforin"/>
</dbReference>
<dbReference type="FunCoup" id="A0A6I8MYI2">
    <property type="interactions" value="98"/>
</dbReference>
<dbReference type="InterPro" id="IPR035976">
    <property type="entry name" value="Sushi/SCR/CCP_sf"/>
</dbReference>
<dbReference type="PROSITE" id="PS50092">
    <property type="entry name" value="TSP1"/>
    <property type="match status" value="2"/>
</dbReference>
<evidence type="ECO:0000256" key="6">
    <source>
        <dbReference type="ARBA" id="ARBA00022537"/>
    </source>
</evidence>
<dbReference type="CDD" id="cd00033">
    <property type="entry name" value="CCP"/>
    <property type="match status" value="1"/>
</dbReference>
<evidence type="ECO:0000256" key="8">
    <source>
        <dbReference type="ARBA" id="ARBA00022659"/>
    </source>
</evidence>
<dbReference type="Bgee" id="ENSOANG00000030433">
    <property type="expression patterns" value="Expressed in ovary and 6 other cell types or tissues"/>
</dbReference>
<dbReference type="SMART" id="SM00457">
    <property type="entry name" value="MACPF"/>
    <property type="match status" value="1"/>
</dbReference>
<dbReference type="Pfam" id="PF00084">
    <property type="entry name" value="Sushi"/>
    <property type="match status" value="1"/>
</dbReference>
<feature type="domain" description="Sushi" evidence="26">
    <location>
        <begin position="589"/>
        <end position="648"/>
    </location>
</feature>
<evidence type="ECO:0000256" key="21">
    <source>
        <dbReference type="ARBA" id="ARBA00093281"/>
    </source>
</evidence>
<evidence type="ECO:0000256" key="10">
    <source>
        <dbReference type="ARBA" id="ARBA00022737"/>
    </source>
</evidence>
<dbReference type="GO" id="GO:1902495">
    <property type="term" value="C:transmembrane transporter complex"/>
    <property type="evidence" value="ECO:0007669"/>
    <property type="project" value="Ensembl"/>
</dbReference>
<feature type="domain" description="Sushi" evidence="26">
    <location>
        <begin position="649"/>
        <end position="710"/>
    </location>
</feature>
<dbReference type="Pfam" id="PF01823">
    <property type="entry name" value="MACPF"/>
    <property type="match status" value="1"/>
</dbReference>
<keyword evidence="30" id="KW-1185">Reference proteome</keyword>
<dbReference type="PANTHER" id="PTHR45742:SF2">
    <property type="entry name" value="COMPLEMENT COMPONENT C7"/>
    <property type="match status" value="1"/>
</dbReference>
<evidence type="ECO:0000313" key="29">
    <source>
        <dbReference type="Ensembl" id="ENSOANP00000033786.1"/>
    </source>
</evidence>
<evidence type="ECO:0000256" key="24">
    <source>
        <dbReference type="PROSITE-ProRule" id="PRU00302"/>
    </source>
</evidence>
<dbReference type="InterPro" id="IPR000742">
    <property type="entry name" value="EGF"/>
</dbReference>
<dbReference type="InterPro" id="IPR020864">
    <property type="entry name" value="MACPF"/>
</dbReference>
<evidence type="ECO:0000256" key="1">
    <source>
        <dbReference type="ARBA" id="ARBA00004175"/>
    </source>
</evidence>
<dbReference type="SUPFAM" id="SSF57535">
    <property type="entry name" value="Complement control module/SCR domain"/>
    <property type="match status" value="2"/>
</dbReference>
<dbReference type="SMART" id="SM00192">
    <property type="entry name" value="LDLa"/>
    <property type="match status" value="1"/>
</dbReference>
<dbReference type="PANTHER" id="PTHR45742">
    <property type="entry name" value="COMPLEMENT COMPONENT C6"/>
    <property type="match status" value="1"/>
</dbReference>
<dbReference type="PROSITE" id="PS00279">
    <property type="entry name" value="MACPF_1"/>
    <property type="match status" value="1"/>
</dbReference>
<keyword evidence="7" id="KW-0399">Innate immunity</keyword>
<dbReference type="Pfam" id="PF18434">
    <property type="entry name" value="Kazal_3"/>
    <property type="match status" value="1"/>
</dbReference>
<dbReference type="GO" id="GO:0031640">
    <property type="term" value="P:killing of cells of another organism"/>
    <property type="evidence" value="ECO:0007669"/>
    <property type="project" value="UniProtKB-KW"/>
</dbReference>
<evidence type="ECO:0000256" key="3">
    <source>
        <dbReference type="ARBA" id="ARBA00009214"/>
    </source>
</evidence>
<evidence type="ECO:0000256" key="20">
    <source>
        <dbReference type="ARBA" id="ARBA00073222"/>
    </source>
</evidence>
<dbReference type="SMART" id="SM00057">
    <property type="entry name" value="FIMAC"/>
    <property type="match status" value="2"/>
</dbReference>
<dbReference type="GeneTree" id="ENSGT00940000156804"/>
<dbReference type="RefSeq" id="XP_028917522.1">
    <property type="nucleotide sequence ID" value="XM_029061689.2"/>
</dbReference>
<dbReference type="SUPFAM" id="SSF57424">
    <property type="entry name" value="LDL receptor-like module"/>
    <property type="match status" value="1"/>
</dbReference>
<dbReference type="GO" id="GO:0005615">
    <property type="term" value="C:extracellular space"/>
    <property type="evidence" value="ECO:0000318"/>
    <property type="project" value="GO_Central"/>
</dbReference>
<dbReference type="PROSITE" id="PS50068">
    <property type="entry name" value="LDLRA_2"/>
    <property type="match status" value="1"/>
</dbReference>
<dbReference type="InterPro" id="IPR000884">
    <property type="entry name" value="TSP1_rpt"/>
</dbReference>
<dbReference type="FunFam" id="4.10.400.10:FF:000099">
    <property type="entry name" value="Complement component C7"/>
    <property type="match status" value="1"/>
</dbReference>
<evidence type="ECO:0000256" key="15">
    <source>
        <dbReference type="ARBA" id="ARBA00023136"/>
    </source>
</evidence>
<dbReference type="PROSITE" id="PS01209">
    <property type="entry name" value="LDLRA_1"/>
    <property type="match status" value="1"/>
</dbReference>
<evidence type="ECO:0000256" key="12">
    <source>
        <dbReference type="ARBA" id="ARBA00022859"/>
    </source>
</evidence>
<keyword evidence="6" id="KW-1052">Target cell membrane</keyword>
<keyword evidence="8 24" id="KW-0768">Sushi</keyword>
<reference evidence="29" key="2">
    <citation type="submission" date="2025-08" db="UniProtKB">
        <authorList>
            <consortium name="Ensembl"/>
        </authorList>
    </citation>
    <scope>IDENTIFICATION</scope>
    <source>
        <strain evidence="29">Glennie</strain>
    </source>
</reference>
<proteinExistence type="inferred from homology"/>
<dbReference type="GO" id="GO:0008270">
    <property type="term" value="F:zinc ion binding"/>
    <property type="evidence" value="ECO:0007669"/>
    <property type="project" value="UniProtKB-KW"/>
</dbReference>
<evidence type="ECO:0000256" key="18">
    <source>
        <dbReference type="ARBA" id="ARBA00023180"/>
    </source>
</evidence>
<evidence type="ECO:0000259" key="27">
    <source>
        <dbReference type="PROSITE" id="PS50966"/>
    </source>
</evidence>
<keyword evidence="13" id="KW-0180">Complement pathway</keyword>
<evidence type="ECO:0000256" key="13">
    <source>
        <dbReference type="ARBA" id="ARBA00022875"/>
    </source>
</evidence>
<dbReference type="PROSITE" id="PS51412">
    <property type="entry name" value="MACPF_2"/>
    <property type="match status" value="1"/>
</dbReference>
<dbReference type="GO" id="GO:0006957">
    <property type="term" value="P:complement activation, alternative pathway"/>
    <property type="evidence" value="ECO:0007669"/>
    <property type="project" value="UniProtKB-KW"/>
</dbReference>
<dbReference type="Pfam" id="PF00057">
    <property type="entry name" value="Ldl_recept_a"/>
    <property type="match status" value="1"/>
</dbReference>
<evidence type="ECO:0000256" key="17">
    <source>
        <dbReference type="ARBA" id="ARBA00023162"/>
    </source>
</evidence>
<feature type="disulfide bond" evidence="24">
    <location>
        <begin position="619"/>
        <end position="646"/>
    </location>
</feature>
<evidence type="ECO:0000256" key="25">
    <source>
        <dbReference type="PROSITE-ProRule" id="PRU00325"/>
    </source>
</evidence>
<evidence type="ECO:0000256" key="5">
    <source>
        <dbReference type="ARBA" id="ARBA00022536"/>
    </source>
</evidence>
<dbReference type="Gene3D" id="3.30.60.30">
    <property type="match status" value="2"/>
</dbReference>
<evidence type="ECO:0000256" key="23">
    <source>
        <dbReference type="PROSITE-ProRule" id="PRU00124"/>
    </source>
</evidence>
<dbReference type="Ensembl" id="ENSOANT00000071194.1">
    <property type="protein sequence ID" value="ENSOANP00000033786.1"/>
    <property type="gene ID" value="ENSOANG00000030433.2"/>
</dbReference>
<dbReference type="GO" id="GO:0005579">
    <property type="term" value="C:membrane attack complex"/>
    <property type="evidence" value="ECO:0000318"/>
    <property type="project" value="GO_Central"/>
</dbReference>
<dbReference type="InterPro" id="IPR040729">
    <property type="entry name" value="Kazal_3"/>
</dbReference>
<dbReference type="InterPro" id="IPR020863">
    <property type="entry name" value="MACPF_CS"/>
</dbReference>
<dbReference type="OMA" id="CQNGGQP"/>
<keyword evidence="25" id="KW-0479">Metal-binding</keyword>
<dbReference type="CDD" id="cd00112">
    <property type="entry name" value="LDLa"/>
    <property type="match status" value="1"/>
</dbReference>
<sequence length="866" mass="95176">MKLPPPERCPKDSAILPFGMLPGELSSSSSSSLLLLSLPIVFLLLEILGEEVLSSSSSPIHCQWQPFGPWSDCSGCTKTQTRRRTVAVYGQFQGNPCVGSAFETQSCVPTRGCPTEEGCGQRFRCLSGQCLSQSLVCNGDQDCEEDGADEDHCESKPSCDLDKAPPNVELTGKGFDVLTGETRGRVINTKSFGGQCRKVFSGDKRDYYRLSANVLSYTFQVKIKNDFSYEFYNSSWAYVKHSQTSFTSNTGTRKMNQNVNNNNSKSSQIMVVQNSVEVAQFINNRPEFLTLAEPFWKELSHLPSVYEYSAYRRLIEQYGTHYLQSGSLGGQYKVLFYVDTEKMKREGFNILNMKECVTSGWSLFFVRKKKTECTKLEDVLKWSSGSSGNELRGDPYIEGGNPAFVAGLSYLDLNNPAGNSARYSSWAGSVKDFPYVIKQKLAPLSELVKEVPCEAVKRLFLKRAIEEYLQEQDPCRCQPCQNGGEPIVLGTNCHCSCRPYTFGPACEHGVLVGDQAGLADGRWTCWSPWSPCVQGRKSRSRACNNPPPSGGGHACVGEALESQPCEDQELEHLRLIEPHCFDTPAAPTAFCSPPPALENGFIQPTASSFPAGQNVVYTCREGYTLVGDPVAKCGKDLQWQIGAMNCQKTACVLPALEEDFRVEPQKPFYAIGERVVLSCGAGRRLEGPALFLCGSSLKWHPDMKASQCQIPVPAREAEPEGPKCPPWQKLQHSKCACKMPYECGPSLDVCAQNAATKKIIALTICKLHVMDCVGRKFTLAKDESCSLPKSAGKTCEACSLWEKCDEPSGTCVCREAAECEGREGISICVEEAGGWRTLSECEAGVLRCQGKDLPVVAITPCPDERK</sequence>
<dbReference type="PRINTS" id="PR00764">
    <property type="entry name" value="COMPLEMENTC9"/>
</dbReference>
<evidence type="ECO:0000259" key="28">
    <source>
        <dbReference type="PROSITE" id="PS51412"/>
    </source>
</evidence>
<reference evidence="29 30" key="1">
    <citation type="journal article" date="2008" name="Nature">
        <title>Genome analysis of the platypus reveals unique signatures of evolution.</title>
        <authorList>
            <person name="Warren W.C."/>
            <person name="Hillier L.W."/>
            <person name="Marshall Graves J.A."/>
            <person name="Birney E."/>
            <person name="Ponting C.P."/>
            <person name="Grutzner F."/>
            <person name="Belov K."/>
            <person name="Miller W."/>
            <person name="Clarke L."/>
            <person name="Chinwalla A.T."/>
            <person name="Yang S.P."/>
            <person name="Heger A."/>
            <person name="Locke D.P."/>
            <person name="Miethke P."/>
            <person name="Waters P.D."/>
            <person name="Veyrunes F."/>
            <person name="Fulton L."/>
            <person name="Fulton B."/>
            <person name="Graves T."/>
            <person name="Wallis J."/>
            <person name="Puente X.S."/>
            <person name="Lopez-Otin C."/>
            <person name="Ordonez G.R."/>
            <person name="Eichler E.E."/>
            <person name="Chen L."/>
            <person name="Cheng Z."/>
            <person name="Deakin J.E."/>
            <person name="Alsop A."/>
            <person name="Thompson K."/>
            <person name="Kirby P."/>
            <person name="Papenfuss A.T."/>
            <person name="Wakefield M.J."/>
            <person name="Olender T."/>
            <person name="Lancet D."/>
            <person name="Huttley G.A."/>
            <person name="Smit A.F."/>
            <person name="Pask A."/>
            <person name="Temple-Smith P."/>
            <person name="Batzer M.A."/>
            <person name="Walker J.A."/>
            <person name="Konkel M.K."/>
            <person name="Harris R.S."/>
            <person name="Whittington C.M."/>
            <person name="Wong E.S."/>
            <person name="Gemmell N.J."/>
            <person name="Buschiazzo E."/>
            <person name="Vargas Jentzsch I.M."/>
            <person name="Merkel A."/>
            <person name="Schmitz J."/>
            <person name="Zemann A."/>
            <person name="Churakov G."/>
            <person name="Kriegs J.O."/>
            <person name="Brosius J."/>
            <person name="Murchison E.P."/>
            <person name="Sachidanandam R."/>
            <person name="Smith C."/>
            <person name="Hannon G.J."/>
            <person name="Tsend-Ayush E."/>
            <person name="McMillan D."/>
            <person name="Attenborough R."/>
            <person name="Rens W."/>
            <person name="Ferguson-Smith M."/>
            <person name="Lefevre C.M."/>
            <person name="Sharp J.A."/>
            <person name="Nicholas K.R."/>
            <person name="Ray D.A."/>
            <person name="Kube M."/>
            <person name="Reinhardt R."/>
            <person name="Pringle T.H."/>
            <person name="Taylor J."/>
            <person name="Jones R.C."/>
            <person name="Nixon B."/>
            <person name="Dacheux J.L."/>
            <person name="Niwa H."/>
            <person name="Sekita Y."/>
            <person name="Huang X."/>
            <person name="Stark A."/>
            <person name="Kheradpour P."/>
            <person name="Kellis M."/>
            <person name="Flicek P."/>
            <person name="Chen Y."/>
            <person name="Webber C."/>
            <person name="Hardison R."/>
            <person name="Nelson J."/>
            <person name="Hallsworth-Pepin K."/>
            <person name="Delehaunty K."/>
            <person name="Markovic C."/>
            <person name="Minx P."/>
            <person name="Feng Y."/>
            <person name="Kremitzki C."/>
            <person name="Mitreva M."/>
            <person name="Glasscock J."/>
            <person name="Wylie T."/>
            <person name="Wohldmann P."/>
            <person name="Thiru P."/>
            <person name="Nhan M.N."/>
            <person name="Pohl C.S."/>
            <person name="Smith S.M."/>
            <person name="Hou S."/>
            <person name="Nefedov M."/>
            <person name="de Jong P.J."/>
            <person name="Renfree M.B."/>
            <person name="Mardis E.R."/>
            <person name="Wilson R.K."/>
        </authorList>
    </citation>
    <scope>NUCLEOTIDE SEQUENCE [LARGE SCALE GENOMIC DNA]</scope>
    <source>
        <strain evidence="29 30">Glennie</strain>
    </source>
</reference>
<dbReference type="InterPro" id="IPR023415">
    <property type="entry name" value="LDLR_class-A_CS"/>
</dbReference>
<evidence type="ECO:0000256" key="7">
    <source>
        <dbReference type="ARBA" id="ARBA00022588"/>
    </source>
</evidence>
<keyword evidence="18" id="KW-0325">Glycoprotein</keyword>
<dbReference type="InterPro" id="IPR036383">
    <property type="entry name" value="TSP1_rpt_sf"/>
</dbReference>
<dbReference type="SMART" id="SM00209">
    <property type="entry name" value="TSP1"/>
    <property type="match status" value="2"/>
</dbReference>
<dbReference type="InterPro" id="IPR002172">
    <property type="entry name" value="LDrepeatLR_classA_rpt"/>
</dbReference>
<evidence type="ECO:0000256" key="2">
    <source>
        <dbReference type="ARBA" id="ARBA00004613"/>
    </source>
</evidence>
<keyword evidence="17" id="KW-0179">Complement alternate pathway</keyword>
<dbReference type="FunFam" id="2.20.100.10:FF:000001">
    <property type="entry name" value="semaphorin-5A isoform X1"/>
    <property type="match status" value="1"/>
</dbReference>
<dbReference type="Proteomes" id="UP000002279">
    <property type="component" value="Chromosome 3"/>
</dbReference>
<name>A0A6I8MYI2_ORNAN</name>
<evidence type="ECO:0000259" key="26">
    <source>
        <dbReference type="PROSITE" id="PS50923"/>
    </source>
</evidence>
<keyword evidence="15" id="KW-0472">Membrane</keyword>
<keyword evidence="19" id="KW-1053">Target membrane</keyword>
<evidence type="ECO:0000256" key="19">
    <source>
        <dbReference type="ARBA" id="ARBA00023298"/>
    </source>
</evidence>
<protein>
    <recommendedName>
        <fullName evidence="20">Complement component C7</fullName>
    </recommendedName>
</protein>
<keyword evidence="11" id="KW-0204">Cytolysis</keyword>
<dbReference type="KEGG" id="oaa:100088665"/>
<gene>
    <name evidence="29" type="primary">C7</name>
</gene>
<keyword evidence="10" id="KW-0677">Repeat</keyword>
<evidence type="ECO:0000256" key="14">
    <source>
        <dbReference type="ARBA" id="ARBA00023058"/>
    </source>
</evidence>
<dbReference type="InParanoid" id="A0A6I8MYI2"/>
<reference evidence="29" key="3">
    <citation type="submission" date="2025-09" db="UniProtKB">
        <authorList>
            <consortium name="Ensembl"/>
        </authorList>
    </citation>
    <scope>IDENTIFICATION</scope>
    <source>
        <strain evidence="29">Glennie</strain>
    </source>
</reference>
<dbReference type="Gene3D" id="4.10.400.10">
    <property type="entry name" value="Low-density Lipoprotein Receptor"/>
    <property type="match status" value="1"/>
</dbReference>
<feature type="domain" description="MACPF" evidence="28">
    <location>
        <begin position="155"/>
        <end position="476"/>
    </location>
</feature>
<keyword evidence="5" id="KW-0245">EGF-like domain</keyword>
<dbReference type="Pfam" id="PF00090">
    <property type="entry name" value="TSP_1"/>
    <property type="match status" value="2"/>
</dbReference>
<keyword evidence="14" id="KW-0473">Membrane attack complex</keyword>
<dbReference type="PRINTS" id="PR01705">
    <property type="entry name" value="TSP1REPEAT"/>
</dbReference>
<comment type="caution">
    <text evidence="24">Lacks conserved residue(s) required for the propagation of feature annotation.</text>
</comment>
<dbReference type="InterPro" id="IPR003884">
    <property type="entry name" value="FacI_MAC"/>
</dbReference>
<dbReference type="GO" id="GO:0044218">
    <property type="term" value="C:other organism cell membrane"/>
    <property type="evidence" value="ECO:0007669"/>
    <property type="project" value="UniProtKB-KW"/>
</dbReference>
<dbReference type="PROSITE" id="PS50923">
    <property type="entry name" value="SUSHI"/>
    <property type="match status" value="2"/>
</dbReference>
<keyword evidence="16 24" id="KW-1015">Disulfide bond</keyword>
<keyword evidence="12" id="KW-0391">Immunity</keyword>
<dbReference type="Pfam" id="PF21284">
    <property type="entry name" value="C7_FIM2_N"/>
    <property type="match status" value="1"/>
</dbReference>
<dbReference type="OrthoDB" id="504708at2759"/>
<feature type="domain" description="SWIM-type" evidence="27">
    <location>
        <begin position="485"/>
        <end position="517"/>
    </location>
</feature>
<dbReference type="GO" id="GO:0006956">
    <property type="term" value="P:complement activation"/>
    <property type="evidence" value="ECO:0000318"/>
    <property type="project" value="GO_Central"/>
</dbReference>
<dbReference type="InterPro" id="IPR000436">
    <property type="entry name" value="Sushi_SCR_CCP_dom"/>
</dbReference>
<feature type="disulfide bond" evidence="23">
    <location>
        <begin position="125"/>
        <end position="143"/>
    </location>
</feature>
<dbReference type="PROSITE" id="PS50966">
    <property type="entry name" value="ZF_SWIM"/>
    <property type="match status" value="1"/>
</dbReference>
<evidence type="ECO:0000256" key="9">
    <source>
        <dbReference type="ARBA" id="ARBA00022729"/>
    </source>
</evidence>
<dbReference type="PROSITE" id="PS00022">
    <property type="entry name" value="EGF_1"/>
    <property type="match status" value="1"/>
</dbReference>
<dbReference type="GeneID" id="100088665"/>